<dbReference type="GO" id="GO:0031179">
    <property type="term" value="P:peptide modification"/>
    <property type="evidence" value="ECO:0007669"/>
    <property type="project" value="InterPro"/>
</dbReference>
<evidence type="ECO:0000259" key="2">
    <source>
        <dbReference type="PROSITE" id="PS50011"/>
    </source>
</evidence>
<dbReference type="PATRIC" id="fig|745776.4.peg.4032"/>
<organism evidence="3 4">
    <name type="scientific">Deinococcus gobiensis (strain DSM 21396 / JCM 16679 / CGMCC 1.7299 / I-0)</name>
    <dbReference type="NCBI Taxonomy" id="745776"/>
    <lineage>
        <taxon>Bacteria</taxon>
        <taxon>Thermotogati</taxon>
        <taxon>Deinococcota</taxon>
        <taxon>Deinococci</taxon>
        <taxon>Deinococcales</taxon>
        <taxon>Deinococcaceae</taxon>
        <taxon>Deinococcus</taxon>
    </lineage>
</organism>
<dbReference type="Proteomes" id="UP000007575">
    <property type="component" value="Plasmid P4"/>
</dbReference>
<accession>H8H3N6</accession>
<dbReference type="InterPro" id="IPR000719">
    <property type="entry name" value="Prot_kinase_dom"/>
</dbReference>
<dbReference type="EMBL" id="CP002195">
    <property type="protein sequence ID" value="AFD28133.1"/>
    <property type="molecule type" value="Genomic_DNA"/>
</dbReference>
<evidence type="ECO:0000313" key="3">
    <source>
        <dbReference type="EMBL" id="AFD28133.1"/>
    </source>
</evidence>
<dbReference type="CDD" id="cd04791">
    <property type="entry name" value="LanC_SerThrkinase"/>
    <property type="match status" value="1"/>
</dbReference>
<dbReference type="Gene3D" id="1.50.10.10">
    <property type="match status" value="1"/>
</dbReference>
<proteinExistence type="predicted"/>
<protein>
    <submittedName>
        <fullName evidence="3">Membrane translocator</fullName>
    </submittedName>
</protein>
<dbReference type="GO" id="GO:0005975">
    <property type="term" value="P:carbohydrate metabolic process"/>
    <property type="evidence" value="ECO:0007669"/>
    <property type="project" value="InterPro"/>
</dbReference>
<dbReference type="SUPFAM" id="SSF56112">
    <property type="entry name" value="Protein kinase-like (PK-like)"/>
    <property type="match status" value="1"/>
</dbReference>
<dbReference type="SMART" id="SM00220">
    <property type="entry name" value="S_TKc"/>
    <property type="match status" value="1"/>
</dbReference>
<dbReference type="SMART" id="SM01260">
    <property type="entry name" value="LANC_like"/>
    <property type="match status" value="1"/>
</dbReference>
<evidence type="ECO:0000256" key="1">
    <source>
        <dbReference type="SAM" id="Phobius"/>
    </source>
</evidence>
<feature type="transmembrane region" description="Helical" evidence="1">
    <location>
        <begin position="753"/>
        <end position="773"/>
    </location>
</feature>
<dbReference type="InterPro" id="IPR057929">
    <property type="entry name" value="RamC_N"/>
</dbReference>
<keyword evidence="3" id="KW-0614">Plasmid</keyword>
<dbReference type="Pfam" id="PF05147">
    <property type="entry name" value="LANC_like"/>
    <property type="match status" value="1"/>
</dbReference>
<feature type="transmembrane region" description="Helical" evidence="1">
    <location>
        <begin position="794"/>
        <end position="812"/>
    </location>
</feature>
<dbReference type="Gene3D" id="1.10.510.10">
    <property type="entry name" value="Transferase(Phosphotransferase) domain 1"/>
    <property type="match status" value="1"/>
</dbReference>
<feature type="domain" description="Protein kinase" evidence="2">
    <location>
        <begin position="237"/>
        <end position="512"/>
    </location>
</feature>
<dbReference type="InterPro" id="IPR012341">
    <property type="entry name" value="6hp_glycosidase-like_sf"/>
</dbReference>
<keyword evidence="1" id="KW-0472">Membrane</keyword>
<dbReference type="KEGG" id="dgo:DGo_PD0059"/>
<dbReference type="PROSITE" id="PS50011">
    <property type="entry name" value="PROTEIN_KINASE_DOM"/>
    <property type="match status" value="1"/>
</dbReference>
<keyword evidence="4" id="KW-1185">Reference proteome</keyword>
<name>H8H3N6_DEIGI</name>
<dbReference type="AlphaFoldDB" id="H8H3N6"/>
<sequence length="895" mass="98902">MTSGANLVPPRFNMQQVVKHLHLRSDFYEPFERYQPSDAFVKIIQEQLPLTSRILREAFWTHIQHLGGEVPMQGWKIHVSAIQKNAPAILSKVAQVCCAARVPFKFASDPFVLSLLLGKGCARGSSGKFMTIYPHDEQQARVLLEELYAALQGFEGPYVLSDRRFRDCSVLYYRYGGFTPITRRDADGLLTSYLMRPDLQLEPDDRTPYFQVPDWLHDPFQAEEPEESASARLNGRYEVLTVLSYSNSGGVYKAVDHQTGKTVVVKEARPHVDTSASGQDAIEQLRKEFRLLSHLRGSGVAPEPIETFTEWEHLFLVQEFVQGESLHTFTGKYSPVIRTSHTEDELQAWWQLLRSVAVSILDKVRILHARDVVFGDLSLNNVLVTIEDGRCVGVRLIDFEGASRPGVDTAVNMFTPGFARPGRTARQYTTLADDHYALGALLFSLLLPVAVLTNVRENALPSFLEDFTADFGLPPVFAEVVNRLLAADDLVDLDELTALLKRNDSPLGSPSILRAPPTLSQDDLSRTVRSALNYVVASAEFERQDRLFPSSPQQTHSLGLDHGALGVALTLQTVQNHVPEAVRQWVREQPLGANTAPGLLSGLAGMAVGFAQIGERKSAERAYQLARRHDHLYARVHLHGGLSGFGLASLTLFLQWGDASYLQEAKRVGDLLDSTARWAGHRVTWPDFGAQEVGLGYGQSGIALFLLYLHAVTGEARYLRLGEAALAEDLAHGRALDSGALGFPDRPEGKILYPYWMTGSAGVGSVLVRYFHVTKNPAYRELAERIRQATTPQYSVFPSLFMGLAGLGMFLMDAEQFLGDPTYRNQAHGAAKGVLRFGVDKPQGTAFPGDYLHRISTDLGSGSSGIALFLHRLAHGTGNPLFPDAALLHPKGQQE</sequence>
<keyword evidence="1" id="KW-0812">Transmembrane</keyword>
<reference evidence="3 4" key="1">
    <citation type="journal article" date="2012" name="PLoS ONE">
        <title>Genome sequence and transcriptome analysis of the radioresistant bacterium Deinococcus gobiensis: insights into the extreme environmental adaptations.</title>
        <authorList>
            <person name="Yuan M."/>
            <person name="Chen M."/>
            <person name="Zhang W."/>
            <person name="Lu W."/>
            <person name="Wang J."/>
            <person name="Yang M."/>
            <person name="Zhao P."/>
            <person name="Tang R."/>
            <person name="Li X."/>
            <person name="Hao Y."/>
            <person name="Zhou Z."/>
            <person name="Zhan Y."/>
            <person name="Yu H."/>
            <person name="Teng C."/>
            <person name="Yan Y."/>
            <person name="Ping S."/>
            <person name="Wang Y."/>
            <person name="Lin M."/>
        </authorList>
    </citation>
    <scope>NUCLEOTIDE SEQUENCE [LARGE SCALE GENOMIC DNA]</scope>
    <source>
        <strain evidence="4">DSM 21396 / JCM 16679 / CGMCC 1.7299 / I-0</strain>
        <plasmid evidence="3">P4</plasmid>
    </source>
</reference>
<evidence type="ECO:0000313" key="4">
    <source>
        <dbReference type="Proteomes" id="UP000007575"/>
    </source>
</evidence>
<dbReference type="RefSeq" id="WP_014686943.1">
    <property type="nucleotide sequence ID" value="NC_017792.1"/>
</dbReference>
<dbReference type="PANTHER" id="PTHR24347">
    <property type="entry name" value="SERINE/THREONINE-PROTEIN KINASE"/>
    <property type="match status" value="1"/>
</dbReference>
<dbReference type="InterPro" id="IPR007822">
    <property type="entry name" value="LANC-like"/>
</dbReference>
<dbReference type="InterPro" id="IPR058053">
    <property type="entry name" value="RamC_C"/>
</dbReference>
<dbReference type="NCBIfam" id="NF038151">
    <property type="entry name" value="lanthi_synth_III"/>
    <property type="match status" value="1"/>
</dbReference>
<dbReference type="InterPro" id="IPR011009">
    <property type="entry name" value="Kinase-like_dom_sf"/>
</dbReference>
<dbReference type="SUPFAM" id="SSF158745">
    <property type="entry name" value="LanC-like"/>
    <property type="match status" value="1"/>
</dbReference>
<dbReference type="InterPro" id="IPR053524">
    <property type="entry name" value="Aerial_hyphae_peptide-synth"/>
</dbReference>
<dbReference type="GO" id="GO:0005524">
    <property type="term" value="F:ATP binding"/>
    <property type="evidence" value="ECO:0007669"/>
    <property type="project" value="InterPro"/>
</dbReference>
<keyword evidence="1" id="KW-1133">Transmembrane helix</keyword>
<geneLocation type="plasmid" evidence="3 4">
    <name>P4</name>
</geneLocation>
<dbReference type="Pfam" id="PF00069">
    <property type="entry name" value="Pkinase"/>
    <property type="match status" value="1"/>
</dbReference>
<gene>
    <name evidence="3" type="ordered locus">DGo_PD0059</name>
</gene>
<dbReference type="HOGENOM" id="CLU_014914_0_0_0"/>
<dbReference type="Pfam" id="PF25816">
    <property type="entry name" value="RamC_N"/>
    <property type="match status" value="1"/>
</dbReference>
<dbReference type="GO" id="GO:0004672">
    <property type="term" value="F:protein kinase activity"/>
    <property type="evidence" value="ECO:0007669"/>
    <property type="project" value="InterPro"/>
</dbReference>